<dbReference type="Gene3D" id="1.20.5.340">
    <property type="match status" value="1"/>
</dbReference>
<dbReference type="InterPro" id="IPR050373">
    <property type="entry name" value="Fibrinogen_C-term_domain"/>
</dbReference>
<dbReference type="PANTHER" id="PTHR19143">
    <property type="entry name" value="FIBRINOGEN/TENASCIN/ANGIOPOEITIN"/>
    <property type="match status" value="1"/>
</dbReference>
<gene>
    <name evidence="4" type="primary">ORF153928</name>
</gene>
<keyword evidence="2" id="KW-0732">Signal</keyword>
<dbReference type="AlphaFoldDB" id="A0A0B7AZH2"/>
<feature type="non-terminal residue" evidence="4">
    <location>
        <position position="367"/>
    </location>
</feature>
<evidence type="ECO:0000313" key="4">
    <source>
        <dbReference type="EMBL" id="CEK86464.1"/>
    </source>
</evidence>
<dbReference type="Pfam" id="PF00147">
    <property type="entry name" value="Fibrinogen_C"/>
    <property type="match status" value="1"/>
</dbReference>
<feature type="non-terminal residue" evidence="4">
    <location>
        <position position="1"/>
    </location>
</feature>
<name>A0A0B7AZH2_9EUPU</name>
<dbReference type="InterPro" id="IPR014716">
    <property type="entry name" value="Fibrinogen_a/b/g_C_1"/>
</dbReference>
<reference evidence="4" key="1">
    <citation type="submission" date="2014-12" db="EMBL/GenBank/DDBJ databases">
        <title>Insight into the proteome of Arion vulgaris.</title>
        <authorList>
            <person name="Aradska J."/>
            <person name="Bulat T."/>
            <person name="Smidak R."/>
            <person name="Sarate P."/>
            <person name="Gangsoo J."/>
            <person name="Sialana F."/>
            <person name="Bilban M."/>
            <person name="Lubec G."/>
        </authorList>
    </citation>
    <scope>NUCLEOTIDE SEQUENCE</scope>
    <source>
        <tissue evidence="4">Skin</tissue>
    </source>
</reference>
<proteinExistence type="predicted"/>
<evidence type="ECO:0000259" key="3">
    <source>
        <dbReference type="PROSITE" id="PS51406"/>
    </source>
</evidence>
<evidence type="ECO:0000256" key="1">
    <source>
        <dbReference type="SAM" id="Coils"/>
    </source>
</evidence>
<evidence type="ECO:0000256" key="2">
    <source>
        <dbReference type="SAM" id="SignalP"/>
    </source>
</evidence>
<dbReference type="InterPro" id="IPR036056">
    <property type="entry name" value="Fibrinogen-like_C"/>
</dbReference>
<dbReference type="SUPFAM" id="SSF56496">
    <property type="entry name" value="Fibrinogen C-terminal domain-like"/>
    <property type="match status" value="1"/>
</dbReference>
<feature type="domain" description="Fibrinogen C-terminal" evidence="3">
    <location>
        <begin position="226"/>
        <end position="320"/>
    </location>
</feature>
<dbReference type="PROSITE" id="PS51406">
    <property type="entry name" value="FIBRINOGEN_C_2"/>
    <property type="match status" value="1"/>
</dbReference>
<protein>
    <recommendedName>
        <fullName evidence="3">Fibrinogen C-terminal domain-containing protein</fullName>
    </recommendedName>
</protein>
<sequence length="367" mass="39955">YSTLTVFIITSRFLQMRIMKTSGLLLTCIVLLVLISGSQGLQVSINRTPGNAPCGHLKCLNDDAHDGNIFITIAMTIYDITQPGTNIKIASVSGSKAGFSINPAKINEVNGTGSVSRYHSELTLDFHNETDCLYGSFQCELEFVNMAGQIEFSRENTTSESSSNGCSCSILTYQVSKLTSRVDQVEKDVTDLTLNNTSLESELVSLRQQVDTISRQVSSILNSVTTPNPPIVTSTQQISVLGAGTKGTVSTNPREKFLLLSQVLAMCDTETDGAGLVIIQNRTKGGIDFYKNWNDYKNGFGTPDTDFWIGNDRIRNLTSQLLHLESASNNTPPTMKDANGLSLTCLALEPLVSITQEQSLDLTVKRT</sequence>
<dbReference type="GO" id="GO:0005615">
    <property type="term" value="C:extracellular space"/>
    <property type="evidence" value="ECO:0007669"/>
    <property type="project" value="TreeGrafter"/>
</dbReference>
<dbReference type="Gene3D" id="3.90.215.10">
    <property type="entry name" value="Gamma Fibrinogen, chain A, domain 1"/>
    <property type="match status" value="1"/>
</dbReference>
<dbReference type="InterPro" id="IPR002181">
    <property type="entry name" value="Fibrinogen_a/b/g_C_dom"/>
</dbReference>
<dbReference type="SMART" id="SM00186">
    <property type="entry name" value="FBG"/>
    <property type="match status" value="1"/>
</dbReference>
<keyword evidence="1" id="KW-0175">Coiled coil</keyword>
<feature type="chain" id="PRO_5002127922" description="Fibrinogen C-terminal domain-containing protein" evidence="2">
    <location>
        <begin position="41"/>
        <end position="367"/>
    </location>
</feature>
<dbReference type="EMBL" id="HACG01039599">
    <property type="protein sequence ID" value="CEK86464.1"/>
    <property type="molecule type" value="Transcribed_RNA"/>
</dbReference>
<feature type="coiled-coil region" evidence="1">
    <location>
        <begin position="175"/>
        <end position="216"/>
    </location>
</feature>
<feature type="signal peptide" evidence="2">
    <location>
        <begin position="1"/>
        <end position="40"/>
    </location>
</feature>
<accession>A0A0B7AZH2</accession>
<organism evidence="4">
    <name type="scientific">Arion vulgaris</name>
    <dbReference type="NCBI Taxonomy" id="1028688"/>
    <lineage>
        <taxon>Eukaryota</taxon>
        <taxon>Metazoa</taxon>
        <taxon>Spiralia</taxon>
        <taxon>Lophotrochozoa</taxon>
        <taxon>Mollusca</taxon>
        <taxon>Gastropoda</taxon>
        <taxon>Heterobranchia</taxon>
        <taxon>Euthyneura</taxon>
        <taxon>Panpulmonata</taxon>
        <taxon>Eupulmonata</taxon>
        <taxon>Stylommatophora</taxon>
        <taxon>Helicina</taxon>
        <taxon>Arionoidea</taxon>
        <taxon>Arionidae</taxon>
        <taxon>Arion</taxon>
    </lineage>
</organism>